<evidence type="ECO:0000313" key="5">
    <source>
        <dbReference type="EMBL" id="AMJ97496.1"/>
    </source>
</evidence>
<dbReference type="PANTHER" id="PTHR43685">
    <property type="entry name" value="GLYCOSYLTRANSFERASE"/>
    <property type="match status" value="1"/>
</dbReference>
<evidence type="ECO:0000256" key="2">
    <source>
        <dbReference type="ARBA" id="ARBA00022676"/>
    </source>
</evidence>
<dbReference type="InterPro" id="IPR029044">
    <property type="entry name" value="Nucleotide-diphossugar_trans"/>
</dbReference>
<dbReference type="PANTHER" id="PTHR43685:SF5">
    <property type="entry name" value="GLYCOSYLTRANSFERASE EPSE-RELATED"/>
    <property type="match status" value="1"/>
</dbReference>
<accession>A0A126PWT9</accession>
<dbReference type="SUPFAM" id="SSF53448">
    <property type="entry name" value="Nucleotide-diphospho-sugar transferases"/>
    <property type="match status" value="1"/>
</dbReference>
<sequence length="295" mass="34102">MINQFSILQNNNKKQYVESIVAMAVYQVDNAKWLREAIESITEQSYTDFLFVIVVDGPVPQKISRVLEDVASNDDRVIIASNSHNVGLASSMNSVAEFGMQFNPSFFIRMDADDISEENRLLRQITYLKKHSNIAVLGSALTEINESGVKVGARVMPASHKQIVRILPRRCSLNHPTIVIRYNVFNDGHRYDSDLLNTQDYFFWITLASKGYIFRNLKDRLLKFRRVNNFYKRRGLSKSLNEFRARLYAIRKLKQLSPYNVFYACGVLALRLMPGKVVKLAYKIDRHLLERFGKH</sequence>
<comment type="similarity">
    <text evidence="1">Belongs to the glycosyltransferase 2 family.</text>
</comment>
<proteinExistence type="inferred from homology"/>
<protein>
    <submittedName>
        <fullName evidence="5">Glycosyl transferase</fullName>
    </submittedName>
</protein>
<dbReference type="Proteomes" id="UP000063991">
    <property type="component" value="Chromosome"/>
</dbReference>
<dbReference type="OrthoDB" id="9801954at2"/>
<dbReference type="Gene3D" id="3.90.550.10">
    <property type="entry name" value="Spore Coat Polysaccharide Biosynthesis Protein SpsA, Chain A"/>
    <property type="match status" value="1"/>
</dbReference>
<keyword evidence="2" id="KW-0328">Glycosyltransferase</keyword>
<evidence type="ECO:0000256" key="3">
    <source>
        <dbReference type="ARBA" id="ARBA00022679"/>
    </source>
</evidence>
<dbReference type="InterPro" id="IPR050834">
    <property type="entry name" value="Glycosyltransf_2"/>
</dbReference>
<dbReference type="RefSeq" id="WP_061094393.1">
    <property type="nucleotide sequence ID" value="NZ_CP014323.1"/>
</dbReference>
<organism evidence="5 6">
    <name type="scientific">Alteromonas macleodii</name>
    <name type="common">Pseudoalteromonas macleodii</name>
    <dbReference type="NCBI Taxonomy" id="28108"/>
    <lineage>
        <taxon>Bacteria</taxon>
        <taxon>Pseudomonadati</taxon>
        <taxon>Pseudomonadota</taxon>
        <taxon>Gammaproteobacteria</taxon>
        <taxon>Alteromonadales</taxon>
        <taxon>Alteromonadaceae</taxon>
        <taxon>Alteromonas/Salinimonas group</taxon>
        <taxon>Alteromonas</taxon>
    </lineage>
</organism>
<dbReference type="Pfam" id="PF00535">
    <property type="entry name" value="Glycos_transf_2"/>
    <property type="match status" value="1"/>
</dbReference>
<evidence type="ECO:0000313" key="6">
    <source>
        <dbReference type="Proteomes" id="UP000063991"/>
    </source>
</evidence>
<evidence type="ECO:0000259" key="4">
    <source>
        <dbReference type="Pfam" id="PF00535"/>
    </source>
</evidence>
<dbReference type="GO" id="GO:0016757">
    <property type="term" value="F:glycosyltransferase activity"/>
    <property type="evidence" value="ECO:0007669"/>
    <property type="project" value="UniProtKB-KW"/>
</dbReference>
<evidence type="ECO:0000256" key="1">
    <source>
        <dbReference type="ARBA" id="ARBA00006739"/>
    </source>
</evidence>
<gene>
    <name evidence="5" type="ORF">AVL55_04580</name>
</gene>
<dbReference type="InterPro" id="IPR001173">
    <property type="entry name" value="Glyco_trans_2-like"/>
</dbReference>
<reference evidence="5 6" key="1">
    <citation type="submission" date="2015-12" db="EMBL/GenBank/DDBJ databases">
        <authorList>
            <person name="Shamseldin A."/>
            <person name="Moawad H."/>
            <person name="Abd El-Rahim W.M."/>
            <person name="Sadowsky M.J."/>
        </authorList>
    </citation>
    <scope>NUCLEOTIDE SEQUENCE [LARGE SCALE GENOMIC DNA]</scope>
    <source>
        <strain evidence="5 6">D7</strain>
    </source>
</reference>
<feature type="domain" description="Glycosyltransferase 2-like" evidence="4">
    <location>
        <begin position="21"/>
        <end position="154"/>
    </location>
</feature>
<dbReference type="EMBL" id="CP014323">
    <property type="protein sequence ID" value="AMJ97496.1"/>
    <property type="molecule type" value="Genomic_DNA"/>
</dbReference>
<name>A0A126PWT9_ALTMA</name>
<keyword evidence="3 5" id="KW-0808">Transferase</keyword>
<dbReference type="AlphaFoldDB" id="A0A126PWT9"/>